<organism evidence="2 3">
    <name type="scientific">Pristionchus fissidentatus</name>
    <dbReference type="NCBI Taxonomy" id="1538716"/>
    <lineage>
        <taxon>Eukaryota</taxon>
        <taxon>Metazoa</taxon>
        <taxon>Ecdysozoa</taxon>
        <taxon>Nematoda</taxon>
        <taxon>Chromadorea</taxon>
        <taxon>Rhabditida</taxon>
        <taxon>Rhabditina</taxon>
        <taxon>Diplogasteromorpha</taxon>
        <taxon>Diplogasteroidea</taxon>
        <taxon>Neodiplogasteridae</taxon>
        <taxon>Pristionchus</taxon>
    </lineage>
</organism>
<keyword evidence="1" id="KW-0732">Signal</keyword>
<reference evidence="2" key="1">
    <citation type="submission" date="2023-10" db="EMBL/GenBank/DDBJ databases">
        <title>Genome assembly of Pristionchus species.</title>
        <authorList>
            <person name="Yoshida K."/>
            <person name="Sommer R.J."/>
        </authorList>
    </citation>
    <scope>NUCLEOTIDE SEQUENCE</scope>
    <source>
        <strain evidence="2">RS5133</strain>
    </source>
</reference>
<gene>
    <name evidence="2" type="ORF">PFISCL1PPCAC_21085</name>
</gene>
<evidence type="ECO:0000313" key="2">
    <source>
        <dbReference type="EMBL" id="GMT29788.1"/>
    </source>
</evidence>
<protein>
    <submittedName>
        <fullName evidence="2">Uncharacterized protein</fullName>
    </submittedName>
</protein>
<feature type="non-terminal residue" evidence="2">
    <location>
        <position position="158"/>
    </location>
</feature>
<feature type="chain" id="PRO_5043797999" evidence="1">
    <location>
        <begin position="21"/>
        <end position="158"/>
    </location>
</feature>
<feature type="signal peptide" evidence="1">
    <location>
        <begin position="1"/>
        <end position="20"/>
    </location>
</feature>
<dbReference type="Proteomes" id="UP001432322">
    <property type="component" value="Unassembled WGS sequence"/>
</dbReference>
<comment type="caution">
    <text evidence="2">The sequence shown here is derived from an EMBL/GenBank/DDBJ whole genome shotgun (WGS) entry which is preliminary data.</text>
</comment>
<keyword evidence="3" id="KW-1185">Reference proteome</keyword>
<evidence type="ECO:0000256" key="1">
    <source>
        <dbReference type="SAM" id="SignalP"/>
    </source>
</evidence>
<feature type="non-terminal residue" evidence="2">
    <location>
        <position position="1"/>
    </location>
</feature>
<accession>A0AAV5WHJ0</accession>
<sequence>GCSSCSSLLLLLLRPHAGEAAGHAKRHVPLALHPLHLRGNARLLVSGEMRQQLLQQLHRRIGHVSLLGHLHLRVLDHDRVLHHLVGEHGVLLSGLVDLALLCLEARLERRVLAMDGVEGVADGARGGRLARHYQSIYDRPLVTAAASRGRRRLYEQAI</sequence>
<evidence type="ECO:0000313" key="3">
    <source>
        <dbReference type="Proteomes" id="UP001432322"/>
    </source>
</evidence>
<name>A0AAV5WHJ0_9BILA</name>
<proteinExistence type="predicted"/>
<dbReference type="AlphaFoldDB" id="A0AAV5WHJ0"/>
<dbReference type="EMBL" id="BTSY01000005">
    <property type="protein sequence ID" value="GMT29788.1"/>
    <property type="molecule type" value="Genomic_DNA"/>
</dbReference>